<feature type="domain" description="DUF559" evidence="1">
    <location>
        <begin position="1"/>
        <end position="92"/>
    </location>
</feature>
<dbReference type="PANTHER" id="PTHR38590">
    <property type="entry name" value="BLL0828 PROTEIN"/>
    <property type="match status" value="1"/>
</dbReference>
<dbReference type="InterPro" id="IPR047216">
    <property type="entry name" value="Endonuclease_DUF559_bact"/>
</dbReference>
<sequence>MTDAERAMWRLLREGFPEHHFRRQVPVRHYIADFVCHRAKLVIEVDGGQHREDVDGVRTANIEAEGYRVIRFWNNDVLGNPDGVWTLIDTALRGRHPTPTPPHRGEGL</sequence>
<dbReference type="InterPro" id="IPR011335">
    <property type="entry name" value="Restrct_endonuc-II-like"/>
</dbReference>
<proteinExistence type="predicted"/>
<dbReference type="Proteomes" id="UP000515971">
    <property type="component" value="Chromosome"/>
</dbReference>
<name>A0A7G9SLB5_9SPHN</name>
<dbReference type="AlphaFoldDB" id="A0A7G9SLB5"/>
<evidence type="ECO:0000259" key="1">
    <source>
        <dbReference type="Pfam" id="PF04480"/>
    </source>
</evidence>
<gene>
    <name evidence="2" type="ORF">H9L13_10630</name>
</gene>
<keyword evidence="2" id="KW-0540">Nuclease</keyword>
<dbReference type="GO" id="GO:0004519">
    <property type="term" value="F:endonuclease activity"/>
    <property type="evidence" value="ECO:0007669"/>
    <property type="project" value="UniProtKB-KW"/>
</dbReference>
<accession>A0A7G9SLB5</accession>
<dbReference type="SUPFAM" id="SSF52980">
    <property type="entry name" value="Restriction endonuclease-like"/>
    <property type="match status" value="1"/>
</dbReference>
<dbReference type="PANTHER" id="PTHR38590:SF1">
    <property type="entry name" value="BLL0828 PROTEIN"/>
    <property type="match status" value="1"/>
</dbReference>
<keyword evidence="2" id="KW-0378">Hydrolase</keyword>
<dbReference type="Pfam" id="PF04480">
    <property type="entry name" value="DUF559"/>
    <property type="match status" value="1"/>
</dbReference>
<dbReference type="Gene3D" id="3.40.960.10">
    <property type="entry name" value="VSR Endonuclease"/>
    <property type="match status" value="1"/>
</dbReference>
<keyword evidence="2" id="KW-0255">Endonuclease</keyword>
<dbReference type="KEGG" id="slut:H9L13_10630"/>
<reference evidence="2 3" key="1">
    <citation type="submission" date="2020-08" db="EMBL/GenBank/DDBJ databases">
        <title>Genome sequence of Sphingomonas lutea KCTC 23642T.</title>
        <authorList>
            <person name="Hyun D.-W."/>
            <person name="Bae J.-W."/>
        </authorList>
    </citation>
    <scope>NUCLEOTIDE SEQUENCE [LARGE SCALE GENOMIC DNA]</scope>
    <source>
        <strain evidence="2 3">KCTC 23642</strain>
    </source>
</reference>
<dbReference type="InterPro" id="IPR007569">
    <property type="entry name" value="DUF559"/>
</dbReference>
<dbReference type="EMBL" id="CP060718">
    <property type="protein sequence ID" value="QNN68640.1"/>
    <property type="molecule type" value="Genomic_DNA"/>
</dbReference>
<organism evidence="2 3">
    <name type="scientific">Sphingomonas lutea</name>
    <dbReference type="NCBI Taxonomy" id="1045317"/>
    <lineage>
        <taxon>Bacteria</taxon>
        <taxon>Pseudomonadati</taxon>
        <taxon>Pseudomonadota</taxon>
        <taxon>Alphaproteobacteria</taxon>
        <taxon>Sphingomonadales</taxon>
        <taxon>Sphingomonadaceae</taxon>
        <taxon>Sphingomonas</taxon>
    </lineage>
</organism>
<evidence type="ECO:0000313" key="2">
    <source>
        <dbReference type="EMBL" id="QNN68640.1"/>
    </source>
</evidence>
<protein>
    <submittedName>
        <fullName evidence="2">Endonuclease domain-containing protein</fullName>
    </submittedName>
</protein>
<dbReference type="CDD" id="cd01038">
    <property type="entry name" value="Endonuclease_DUF559"/>
    <property type="match status" value="1"/>
</dbReference>
<evidence type="ECO:0000313" key="3">
    <source>
        <dbReference type="Proteomes" id="UP000515971"/>
    </source>
</evidence>
<keyword evidence="3" id="KW-1185">Reference proteome</keyword>